<name>A0A414LXC0_9FIRM</name>
<evidence type="ECO:0000313" key="3">
    <source>
        <dbReference type="EMBL" id="RHE99500.1"/>
    </source>
</evidence>
<feature type="transmembrane region" description="Helical" evidence="1">
    <location>
        <begin position="171"/>
        <end position="191"/>
    </location>
</feature>
<dbReference type="Proteomes" id="UP000283765">
    <property type="component" value="Unassembled WGS sequence"/>
</dbReference>
<dbReference type="RefSeq" id="WP_117992974.1">
    <property type="nucleotide sequence ID" value="NZ_QRXR01000002.1"/>
</dbReference>
<dbReference type="EMBL" id="QSKY01000037">
    <property type="protein sequence ID" value="RHE99500.1"/>
    <property type="molecule type" value="Genomic_DNA"/>
</dbReference>
<proteinExistence type="predicted"/>
<dbReference type="AlphaFoldDB" id="A0A414LXC0"/>
<evidence type="ECO:0000313" key="4">
    <source>
        <dbReference type="Proteomes" id="UP000283501"/>
    </source>
</evidence>
<dbReference type="Proteomes" id="UP000283501">
    <property type="component" value="Unassembled WGS sequence"/>
</dbReference>
<evidence type="ECO:0000313" key="5">
    <source>
        <dbReference type="Proteomes" id="UP000283765"/>
    </source>
</evidence>
<keyword evidence="1" id="KW-0812">Transmembrane</keyword>
<feature type="transmembrane region" description="Helical" evidence="1">
    <location>
        <begin position="6"/>
        <end position="26"/>
    </location>
</feature>
<reference evidence="4 5" key="1">
    <citation type="submission" date="2018-08" db="EMBL/GenBank/DDBJ databases">
        <title>A genome reference for cultivated species of the human gut microbiota.</title>
        <authorList>
            <person name="Zou Y."/>
            <person name="Xue W."/>
            <person name="Luo G."/>
        </authorList>
    </citation>
    <scope>NUCLEOTIDE SEQUENCE [LARGE SCALE GENOMIC DNA]</scope>
    <source>
        <strain evidence="2 5">AF17-27</strain>
        <strain evidence="3 4">AM26-2LB</strain>
    </source>
</reference>
<protein>
    <submittedName>
        <fullName evidence="3">Uncharacterized protein</fullName>
    </submittedName>
</protein>
<sequence>MNVEFFLAIYVILIIIAIILEVYLLANDKYRYVRVSINHLSTVLQRNENIDTINLMAKELNRLYTEYVREYAKFKKFYPNIIVWLDAIIFRLDTYKKISQILIDKSSIIKDARDLLEKERPFYQCNEYQQEILNDVTKLKNGDNSIVVKNILDRIITEFIRQNHDNTRNRILNSVSLIIGITGILVSVIMACVP</sequence>
<organism evidence="3 4">
    <name type="scientific">Agathobacter rectalis</name>
    <dbReference type="NCBI Taxonomy" id="39491"/>
    <lineage>
        <taxon>Bacteria</taxon>
        <taxon>Bacillati</taxon>
        <taxon>Bacillota</taxon>
        <taxon>Clostridia</taxon>
        <taxon>Lachnospirales</taxon>
        <taxon>Lachnospiraceae</taxon>
        <taxon>Agathobacter</taxon>
    </lineage>
</organism>
<comment type="caution">
    <text evidence="3">The sequence shown here is derived from an EMBL/GenBank/DDBJ whole genome shotgun (WGS) entry which is preliminary data.</text>
</comment>
<evidence type="ECO:0000256" key="1">
    <source>
        <dbReference type="SAM" id="Phobius"/>
    </source>
</evidence>
<keyword evidence="1" id="KW-1133">Transmembrane helix</keyword>
<keyword evidence="1" id="KW-0472">Membrane</keyword>
<dbReference type="EMBL" id="QRXR01000002">
    <property type="protein sequence ID" value="RGU28491.1"/>
    <property type="molecule type" value="Genomic_DNA"/>
</dbReference>
<evidence type="ECO:0000313" key="2">
    <source>
        <dbReference type="EMBL" id="RGU28491.1"/>
    </source>
</evidence>
<gene>
    <name evidence="3" type="ORF">DW703_15610</name>
    <name evidence="2" type="ORF">DWW89_02010</name>
</gene>
<accession>A0A414LXC0</accession>